<dbReference type="SUPFAM" id="SSF52374">
    <property type="entry name" value="Nucleotidylyl transferase"/>
    <property type="match status" value="1"/>
</dbReference>
<comment type="domain">
    <text evidence="11">ValRS has two distinct active sites: one for aminoacylation and one for editing. The misactivated threonine is translocated from the active site to the editing site.</text>
</comment>
<dbReference type="Gene3D" id="1.10.730.10">
    <property type="entry name" value="Isoleucyl-tRNA Synthetase, Domain 1"/>
    <property type="match status" value="1"/>
</dbReference>
<evidence type="ECO:0000259" key="13">
    <source>
        <dbReference type="Pfam" id="PF08264"/>
    </source>
</evidence>
<dbReference type="InterPro" id="IPR013155">
    <property type="entry name" value="M/V/L/I-tRNA-synth_anticd-bd"/>
</dbReference>
<dbReference type="Gene3D" id="3.40.50.620">
    <property type="entry name" value="HUPs"/>
    <property type="match status" value="2"/>
</dbReference>
<comment type="caution">
    <text evidence="11">Lacks conserved residue(s) required for the propagation of feature annotation.</text>
</comment>
<dbReference type="PRINTS" id="PR00986">
    <property type="entry name" value="TRNASYNTHVAL"/>
</dbReference>
<dbReference type="InterPro" id="IPR014729">
    <property type="entry name" value="Rossmann-like_a/b/a_fold"/>
</dbReference>
<dbReference type="PANTHER" id="PTHR11946:SF93">
    <property type="entry name" value="VALINE--TRNA LIGASE, CHLOROPLASTIC_MITOCHONDRIAL 2"/>
    <property type="match status" value="1"/>
</dbReference>
<dbReference type="InterPro" id="IPR033705">
    <property type="entry name" value="Anticodon_Ia_Val"/>
</dbReference>
<dbReference type="InterPro" id="IPR001412">
    <property type="entry name" value="aa-tRNA-synth_I_CS"/>
</dbReference>
<dbReference type="CDD" id="cd07962">
    <property type="entry name" value="Anticodon_Ia_Val"/>
    <property type="match status" value="1"/>
</dbReference>
<dbReference type="InterPro" id="IPR009008">
    <property type="entry name" value="Val/Leu/Ile-tRNA-synth_edit"/>
</dbReference>
<dbReference type="PANTHER" id="PTHR11946">
    <property type="entry name" value="VALYL-TRNA SYNTHETASES"/>
    <property type="match status" value="1"/>
</dbReference>
<sequence length="896" mass="100936">MELSTRYEPQEAEAAIYAQWLENHAFKATPDSRTPYCITIPPPNVTGALHMGHALNHTVMDTLGRWKRMLGFNVLILPGTDHAGIATQAVVEKKIRAEQRQTRYDLGREAFIGKVWEWKEEYGNKIVSQMQRLGCGYDWDRLRFTMDESYVEAILTVFEQLYADGYIYIGERMVNWSPGFQSVISDIEIDNREEDGSLWHLRYPYTDGSGYIVVATSRPETLLGDTAVAVSPKDERYKAVLGKTITLPLVGREIPVLADDFVDAAFGTGAVKITPFHDPNDYEMGNRHGLERIEVIGPDAKMTANAGAYAGLDRFEARKRIVADLEELGLLEKIEPYRHTVPYCDRSGAVIEPRPSSQWFCKMGGTELVDKAIGAARDGSIRFLPERYRELYLRWMENIRDWPISRQLWWGHRLPVWRKTDSNPEEASSWVFARTQAEAEAKLGSTEILQSDDVLDTWFSSALWPFATLGWPQESSDLDYYYPTSLLSTAQEILYLWVARMIMTGERFIGKKPFDDVYIHATVLDEHGRRMSKSKGNGIDPVELIDLYGADALRFALAREAGQRQDIRFKPVKAGKQEQVEQARNFANKIWNASRFVMMNLEAPPAPTSGGAAFEPKPEALVDRWILSRLAATVELVNEGFATYNLDDATRALYEFFWSDFCDWYVEAAKPRLAAPPAPASGGASETKDVLWFTLERALRLLHPILPHLTETLWQALPGAKEAAGCDFLMQAAYPTELAHYRDEAAEAEWEAVQEITAAIRNLQAVNNLKKGGEAFVETAHPDVLAANRSIIEFLTRFTLVLGAGPSDGYLQPTRFGDVRLPRPEATPEELAAEKGRIEGELLKIEKDLEGLNKRLSDPSFAERAPEAVVTKTRTQQAELLDKQAKLTERLAQLGG</sequence>
<comment type="function">
    <text evidence="11">Catalyzes the attachment of valine to tRNA(Val). As ValRS can inadvertently accommodate and process structurally similar amino acids such as threonine, to avoid such errors, it has a 'posttransfer' editing activity that hydrolyzes mischarged Thr-tRNA(Val) in a tRNA-dependent manner.</text>
</comment>
<evidence type="ECO:0000256" key="9">
    <source>
        <dbReference type="ARBA" id="ARBA00023146"/>
    </source>
</evidence>
<dbReference type="GO" id="GO:0006438">
    <property type="term" value="P:valyl-tRNA aminoacylation"/>
    <property type="evidence" value="ECO:0007669"/>
    <property type="project" value="UniProtKB-UniRule"/>
</dbReference>
<protein>
    <recommendedName>
        <fullName evidence="11">Valine--tRNA ligase</fullName>
        <ecNumber evidence="11">6.1.1.9</ecNumber>
    </recommendedName>
    <alternativeName>
        <fullName evidence="11">Valyl-tRNA synthetase</fullName>
        <shortName evidence="11">ValRS</shortName>
    </alternativeName>
</protein>
<organism evidence="15 16">
    <name type="scientific">Armatimonas rosea</name>
    <dbReference type="NCBI Taxonomy" id="685828"/>
    <lineage>
        <taxon>Bacteria</taxon>
        <taxon>Bacillati</taxon>
        <taxon>Armatimonadota</taxon>
        <taxon>Armatimonadia</taxon>
        <taxon>Armatimonadales</taxon>
        <taxon>Armatimonadaceae</taxon>
        <taxon>Armatimonas</taxon>
    </lineage>
</organism>
<comment type="subcellular location">
    <subcellularLocation>
        <location evidence="1 11">Cytoplasm</location>
    </subcellularLocation>
</comment>
<dbReference type="HAMAP" id="MF_02004">
    <property type="entry name" value="Val_tRNA_synth_type1"/>
    <property type="match status" value="1"/>
</dbReference>
<keyword evidence="5 11" id="KW-0547">Nucleotide-binding</keyword>
<dbReference type="InterPro" id="IPR019499">
    <property type="entry name" value="Val-tRNA_synth_tRNA-bd"/>
</dbReference>
<comment type="similarity">
    <text evidence="11">Belongs to the class-I aminoacyl-tRNA synthetase family. ValS type 1 subfamily.</text>
</comment>
<evidence type="ECO:0000259" key="14">
    <source>
        <dbReference type="Pfam" id="PF10458"/>
    </source>
</evidence>
<dbReference type="CDD" id="cd00817">
    <property type="entry name" value="ValRS_core"/>
    <property type="match status" value="1"/>
</dbReference>
<accession>A0A7W9W8K1</accession>
<dbReference type="Pfam" id="PF10458">
    <property type="entry name" value="Val_tRNA-synt_C"/>
    <property type="match status" value="1"/>
</dbReference>
<dbReference type="RefSeq" id="WP_184202564.1">
    <property type="nucleotide sequence ID" value="NZ_JACHGW010000004.1"/>
</dbReference>
<feature type="domain" description="Aminoacyl-tRNA synthetase class Ia" evidence="12">
    <location>
        <begin position="16"/>
        <end position="569"/>
    </location>
</feature>
<evidence type="ECO:0000256" key="6">
    <source>
        <dbReference type="ARBA" id="ARBA00022840"/>
    </source>
</evidence>
<evidence type="ECO:0000256" key="3">
    <source>
        <dbReference type="ARBA" id="ARBA00022490"/>
    </source>
</evidence>
<evidence type="ECO:0000313" key="16">
    <source>
        <dbReference type="Proteomes" id="UP000520814"/>
    </source>
</evidence>
<gene>
    <name evidence="11" type="primary">valS</name>
    <name evidence="15" type="ORF">HNQ39_004684</name>
</gene>
<dbReference type="GO" id="GO:0002161">
    <property type="term" value="F:aminoacyl-tRNA deacylase activity"/>
    <property type="evidence" value="ECO:0007669"/>
    <property type="project" value="InterPro"/>
</dbReference>
<evidence type="ECO:0000256" key="2">
    <source>
        <dbReference type="ARBA" id="ARBA00011245"/>
    </source>
</evidence>
<dbReference type="EC" id="6.1.1.9" evidence="11"/>
<keyword evidence="16" id="KW-1185">Reference proteome</keyword>
<feature type="binding site" evidence="11">
    <location>
        <position position="533"/>
    </location>
    <ligand>
        <name>ATP</name>
        <dbReference type="ChEBI" id="CHEBI:30616"/>
    </ligand>
</feature>
<dbReference type="GO" id="GO:0005829">
    <property type="term" value="C:cytosol"/>
    <property type="evidence" value="ECO:0007669"/>
    <property type="project" value="TreeGrafter"/>
</dbReference>
<dbReference type="GO" id="GO:0005524">
    <property type="term" value="F:ATP binding"/>
    <property type="evidence" value="ECO:0007669"/>
    <property type="project" value="UniProtKB-UniRule"/>
</dbReference>
<dbReference type="SUPFAM" id="SSF46589">
    <property type="entry name" value="tRNA-binding arm"/>
    <property type="match status" value="1"/>
</dbReference>
<dbReference type="GO" id="GO:0004832">
    <property type="term" value="F:valine-tRNA ligase activity"/>
    <property type="evidence" value="ECO:0007669"/>
    <property type="project" value="UniProtKB-UniRule"/>
</dbReference>
<feature type="domain" description="Methionyl/Valyl/Leucyl/Isoleucyl-tRNA synthetase anticodon-binding" evidence="13">
    <location>
        <begin position="623"/>
        <end position="777"/>
    </location>
</feature>
<dbReference type="InterPro" id="IPR037118">
    <property type="entry name" value="Val-tRNA_synth_C_sf"/>
</dbReference>
<proteinExistence type="inferred from homology"/>
<dbReference type="Gene3D" id="3.90.740.10">
    <property type="entry name" value="Valyl/Leucyl/Isoleucyl-tRNA synthetase, editing domain"/>
    <property type="match status" value="1"/>
</dbReference>
<dbReference type="AlphaFoldDB" id="A0A7W9W8K1"/>
<comment type="catalytic activity">
    <reaction evidence="10 11">
        <text>tRNA(Val) + L-valine + ATP = L-valyl-tRNA(Val) + AMP + diphosphate</text>
        <dbReference type="Rhea" id="RHEA:10704"/>
        <dbReference type="Rhea" id="RHEA-COMP:9672"/>
        <dbReference type="Rhea" id="RHEA-COMP:9708"/>
        <dbReference type="ChEBI" id="CHEBI:30616"/>
        <dbReference type="ChEBI" id="CHEBI:33019"/>
        <dbReference type="ChEBI" id="CHEBI:57762"/>
        <dbReference type="ChEBI" id="CHEBI:78442"/>
        <dbReference type="ChEBI" id="CHEBI:78537"/>
        <dbReference type="ChEBI" id="CHEBI:456215"/>
        <dbReference type="EC" id="6.1.1.9"/>
    </reaction>
</comment>
<evidence type="ECO:0000256" key="7">
    <source>
        <dbReference type="ARBA" id="ARBA00022917"/>
    </source>
</evidence>
<evidence type="ECO:0000313" key="15">
    <source>
        <dbReference type="EMBL" id="MBB6052863.1"/>
    </source>
</evidence>
<comment type="caution">
    <text evidence="15">The sequence shown here is derived from an EMBL/GenBank/DDBJ whole genome shotgun (WGS) entry which is preliminary data.</text>
</comment>
<evidence type="ECO:0000256" key="4">
    <source>
        <dbReference type="ARBA" id="ARBA00022598"/>
    </source>
</evidence>
<dbReference type="InterPro" id="IPR002303">
    <property type="entry name" value="Valyl-tRNA_ligase"/>
</dbReference>
<evidence type="ECO:0000256" key="10">
    <source>
        <dbReference type="ARBA" id="ARBA00047552"/>
    </source>
</evidence>
<feature type="short sequence motif" description="'HIGH' region" evidence="11">
    <location>
        <begin position="43"/>
        <end position="53"/>
    </location>
</feature>
<dbReference type="SUPFAM" id="SSF50677">
    <property type="entry name" value="ValRS/IleRS/LeuRS editing domain"/>
    <property type="match status" value="1"/>
</dbReference>
<feature type="domain" description="Valyl-tRNA synthetase tRNA-binding arm" evidence="14">
    <location>
        <begin position="831"/>
        <end position="895"/>
    </location>
</feature>
<evidence type="ECO:0000256" key="8">
    <source>
        <dbReference type="ARBA" id="ARBA00023054"/>
    </source>
</evidence>
<dbReference type="Pfam" id="PF08264">
    <property type="entry name" value="Anticodon_1"/>
    <property type="match status" value="1"/>
</dbReference>
<evidence type="ECO:0000256" key="1">
    <source>
        <dbReference type="ARBA" id="ARBA00004496"/>
    </source>
</evidence>
<dbReference type="NCBIfam" id="TIGR00422">
    <property type="entry name" value="valS"/>
    <property type="match status" value="1"/>
</dbReference>
<dbReference type="PROSITE" id="PS00178">
    <property type="entry name" value="AA_TRNA_LIGASE_I"/>
    <property type="match status" value="1"/>
</dbReference>
<dbReference type="Pfam" id="PF00133">
    <property type="entry name" value="tRNA-synt_1"/>
    <property type="match status" value="1"/>
</dbReference>
<dbReference type="InterPro" id="IPR002300">
    <property type="entry name" value="aa-tRNA-synth_Ia"/>
</dbReference>
<comment type="domain">
    <text evidence="11">The C-terminal coiled-coil domain is crucial for aminoacylation activity.</text>
</comment>
<comment type="subunit">
    <text evidence="2 11">Monomer.</text>
</comment>
<dbReference type="SUPFAM" id="SSF47323">
    <property type="entry name" value="Anticodon-binding domain of a subclass of class I aminoacyl-tRNA synthetases"/>
    <property type="match status" value="1"/>
</dbReference>
<dbReference type="FunFam" id="3.40.50.620:FF:000032">
    <property type="entry name" value="Valine--tRNA ligase"/>
    <property type="match status" value="1"/>
</dbReference>
<dbReference type="InterPro" id="IPR010978">
    <property type="entry name" value="tRNA-bd_arm"/>
</dbReference>
<keyword evidence="3 11" id="KW-0963">Cytoplasm</keyword>
<dbReference type="Gene3D" id="1.10.287.380">
    <property type="entry name" value="Valyl-tRNA synthetase, C-terminal domain"/>
    <property type="match status" value="1"/>
</dbReference>
<keyword evidence="6 11" id="KW-0067">ATP-binding</keyword>
<keyword evidence="7 11" id="KW-0648">Protein biosynthesis</keyword>
<keyword evidence="8 11" id="KW-0175">Coiled coil</keyword>
<evidence type="ECO:0000259" key="12">
    <source>
        <dbReference type="Pfam" id="PF00133"/>
    </source>
</evidence>
<reference evidence="15 16" key="1">
    <citation type="submission" date="2020-08" db="EMBL/GenBank/DDBJ databases">
        <title>Genomic Encyclopedia of Type Strains, Phase IV (KMG-IV): sequencing the most valuable type-strain genomes for metagenomic binning, comparative biology and taxonomic classification.</title>
        <authorList>
            <person name="Goeker M."/>
        </authorList>
    </citation>
    <scope>NUCLEOTIDE SEQUENCE [LARGE SCALE GENOMIC DNA]</scope>
    <source>
        <strain evidence="15 16">DSM 23562</strain>
    </source>
</reference>
<dbReference type="Proteomes" id="UP000520814">
    <property type="component" value="Unassembled WGS sequence"/>
</dbReference>
<keyword evidence="4 11" id="KW-0436">Ligase</keyword>
<dbReference type="NCBIfam" id="NF004349">
    <property type="entry name" value="PRK05729.1"/>
    <property type="match status" value="1"/>
</dbReference>
<evidence type="ECO:0000256" key="11">
    <source>
        <dbReference type="HAMAP-Rule" id="MF_02004"/>
    </source>
</evidence>
<keyword evidence="9 11" id="KW-0030">Aminoacyl-tRNA synthetase</keyword>
<evidence type="ECO:0000256" key="5">
    <source>
        <dbReference type="ARBA" id="ARBA00022741"/>
    </source>
</evidence>
<dbReference type="InterPro" id="IPR009080">
    <property type="entry name" value="tRNAsynth_Ia_anticodon-bd"/>
</dbReference>
<dbReference type="EMBL" id="JACHGW010000004">
    <property type="protein sequence ID" value="MBB6052863.1"/>
    <property type="molecule type" value="Genomic_DNA"/>
</dbReference>
<name>A0A7W9W8K1_ARMRO</name>